<dbReference type="Proteomes" id="UP000192739">
    <property type="component" value="Unassembled WGS sequence"/>
</dbReference>
<proteinExistence type="predicted"/>
<evidence type="ECO:0000313" key="3">
    <source>
        <dbReference type="Proteomes" id="UP000192739"/>
    </source>
</evidence>
<keyword evidence="3" id="KW-1185">Reference proteome</keyword>
<dbReference type="EMBL" id="MVHT01000153">
    <property type="protein sequence ID" value="ORA91822.1"/>
    <property type="molecule type" value="Genomic_DNA"/>
</dbReference>
<dbReference type="AlphaFoldDB" id="A0A1E3S314"/>
<feature type="compositionally biased region" description="Low complexity" evidence="1">
    <location>
        <begin position="28"/>
        <end position="70"/>
    </location>
</feature>
<feature type="region of interest" description="Disordered" evidence="1">
    <location>
        <begin position="1"/>
        <end position="71"/>
    </location>
</feature>
<protein>
    <submittedName>
        <fullName evidence="2">Uncharacterized protein</fullName>
    </submittedName>
</protein>
<organism evidence="2 3">
    <name type="scientific">Mycobacterium intermedium</name>
    <dbReference type="NCBI Taxonomy" id="28445"/>
    <lineage>
        <taxon>Bacteria</taxon>
        <taxon>Bacillati</taxon>
        <taxon>Actinomycetota</taxon>
        <taxon>Actinomycetes</taxon>
        <taxon>Mycobacteriales</taxon>
        <taxon>Mycobacteriaceae</taxon>
        <taxon>Mycobacterium</taxon>
        <taxon>Mycobacterium simiae complex</taxon>
    </lineage>
</organism>
<name>A0A1E3S314_MYCIE</name>
<evidence type="ECO:0000313" key="2">
    <source>
        <dbReference type="EMBL" id="ORA91822.1"/>
    </source>
</evidence>
<gene>
    <name evidence="2" type="ORF">BST27_29230</name>
</gene>
<accession>A0A1E3S314</accession>
<reference evidence="2 3" key="1">
    <citation type="submission" date="2017-02" db="EMBL/GenBank/DDBJ databases">
        <title>The new phylogeny of genus Mycobacterium.</title>
        <authorList>
            <person name="Tortoli E."/>
            <person name="Trovato A."/>
            <person name="Cirillo D.M."/>
        </authorList>
    </citation>
    <scope>NUCLEOTIDE SEQUENCE [LARGE SCALE GENOMIC DNA]</scope>
    <source>
        <strain evidence="2 3">DSM 44049</strain>
    </source>
</reference>
<sequence length="149" mass="15410">MTETNNSADVVAETREAKTGARRRHPAGKAAPTPTPAADNAAATTTKKSTPAKGTASTPTKAATAASGKSAKLRWQFPDGFENRDVTGQQAYSAGHSYAILPVEDQDGKYSAVVKPDDGEAVYLVEAGAHSKCYAACVAHHRGVTAQPA</sequence>
<dbReference type="RefSeq" id="WP_069422563.1">
    <property type="nucleotide sequence ID" value="NZ_CBCRZH010000153.1"/>
</dbReference>
<dbReference type="OrthoDB" id="9969727at2"/>
<evidence type="ECO:0000256" key="1">
    <source>
        <dbReference type="SAM" id="MobiDB-lite"/>
    </source>
</evidence>
<comment type="caution">
    <text evidence="2">The sequence shown here is derived from an EMBL/GenBank/DDBJ whole genome shotgun (WGS) entry which is preliminary data.</text>
</comment>